<keyword evidence="3" id="KW-0732">Signal</keyword>
<dbReference type="Proteomes" id="UP000076268">
    <property type="component" value="Unassembled WGS sequence"/>
</dbReference>
<feature type="compositionally biased region" description="Pro residues" evidence="1">
    <location>
        <begin position="311"/>
        <end position="320"/>
    </location>
</feature>
<accession>A0A154BQ16</accession>
<reference evidence="4 5" key="1">
    <citation type="submission" date="2016-02" db="EMBL/GenBank/DDBJ databases">
        <title>Anaerosporomusa subterraneum gen. nov., sp. nov., a spore-forming obligate anaerobe isolated from saprolite.</title>
        <authorList>
            <person name="Choi J.K."/>
            <person name="Shah M."/>
            <person name="Yee N."/>
        </authorList>
    </citation>
    <scope>NUCLEOTIDE SEQUENCE [LARGE SCALE GENOMIC DNA]</scope>
    <source>
        <strain evidence="4 5">RU4</strain>
    </source>
</reference>
<feature type="chain" id="PRO_5038859561" description="Stage II sporulation protein P" evidence="3">
    <location>
        <begin position="23"/>
        <end position="377"/>
    </location>
</feature>
<evidence type="ECO:0000313" key="5">
    <source>
        <dbReference type="Proteomes" id="UP000076268"/>
    </source>
</evidence>
<gene>
    <name evidence="4" type="ORF">AXX12_12915</name>
</gene>
<dbReference type="OrthoDB" id="1633470at2"/>
<keyword evidence="2" id="KW-0812">Transmembrane</keyword>
<feature type="region of interest" description="Disordered" evidence="1">
    <location>
        <begin position="300"/>
        <end position="322"/>
    </location>
</feature>
<evidence type="ECO:0000313" key="4">
    <source>
        <dbReference type="EMBL" id="KYZ75598.1"/>
    </source>
</evidence>
<feature type="signal peptide" evidence="3">
    <location>
        <begin position="1"/>
        <end position="22"/>
    </location>
</feature>
<dbReference type="RefSeq" id="WP_066244406.1">
    <property type="nucleotide sequence ID" value="NZ_LSGP01000023.1"/>
</dbReference>
<dbReference type="EMBL" id="LSGP01000023">
    <property type="protein sequence ID" value="KYZ75598.1"/>
    <property type="molecule type" value="Genomic_DNA"/>
</dbReference>
<evidence type="ECO:0000256" key="1">
    <source>
        <dbReference type="SAM" id="MobiDB-lite"/>
    </source>
</evidence>
<comment type="caution">
    <text evidence="4">The sequence shown here is derived from an EMBL/GenBank/DDBJ whole genome shotgun (WGS) entry which is preliminary data.</text>
</comment>
<evidence type="ECO:0000256" key="3">
    <source>
        <dbReference type="SAM" id="SignalP"/>
    </source>
</evidence>
<feature type="transmembrane region" description="Helical" evidence="2">
    <location>
        <begin position="327"/>
        <end position="344"/>
    </location>
</feature>
<dbReference type="AlphaFoldDB" id="A0A154BQ16"/>
<evidence type="ECO:0000256" key="2">
    <source>
        <dbReference type="SAM" id="Phobius"/>
    </source>
</evidence>
<protein>
    <recommendedName>
        <fullName evidence="6">Stage II sporulation protein P</fullName>
    </recommendedName>
</protein>
<dbReference type="PROSITE" id="PS51257">
    <property type="entry name" value="PROKAR_LIPOPROTEIN"/>
    <property type="match status" value="1"/>
</dbReference>
<proteinExistence type="predicted"/>
<keyword evidence="2" id="KW-0472">Membrane</keyword>
<keyword evidence="2" id="KW-1133">Transmembrane helix</keyword>
<evidence type="ECO:0008006" key="6">
    <source>
        <dbReference type="Google" id="ProtNLM"/>
    </source>
</evidence>
<sequence>MRLLKICVLIAFFAGCSFPALGTAHDELPSGYITVVDETGSIIYETGRKVHPGDEFINEDNRLYEILLVDNSRALAVYKANLSQDMNLDLALPAQTPAEAPTTPLISIYHTHNDESYIPTDGKATTPGKGSIMTVGDVFATKLGELGYRTNHNKTLHEPHDANAYQRSRRTFIKLLSEQPTALFDLHRDSAPLQSYITQIRGEDVAKLVLVVGRENQNFNTTQSYAKQIKAAADSKYKGLIRGIFIAHGNYNQDIMPRSMLVEVGTENNSLDAAKKSIAYFAETVPLFIQLPKVAEAAGSDAGQTTNDAASPPPPTPPGPTDYGSDIAKILAVLVGGAGLYLYLSTGSWRELKNKIRHFRKVEFTNFLGPLRRRRKK</sequence>
<dbReference type="STRING" id="1794912.AXX12_12915"/>
<dbReference type="Pfam" id="PF07454">
    <property type="entry name" value="SpoIIP"/>
    <property type="match status" value="1"/>
</dbReference>
<dbReference type="InterPro" id="IPR010897">
    <property type="entry name" value="Spore_II_P"/>
</dbReference>
<keyword evidence="5" id="KW-1185">Reference proteome</keyword>
<organism evidence="4 5">
    <name type="scientific">Anaerosporomusa subterranea</name>
    <dbReference type="NCBI Taxonomy" id="1794912"/>
    <lineage>
        <taxon>Bacteria</taxon>
        <taxon>Bacillati</taxon>
        <taxon>Bacillota</taxon>
        <taxon>Negativicutes</taxon>
        <taxon>Acetonemataceae</taxon>
        <taxon>Anaerosporomusa</taxon>
    </lineage>
</organism>
<name>A0A154BQ16_ANASB</name>
<dbReference type="NCBIfam" id="TIGR02867">
    <property type="entry name" value="spore_II_P"/>
    <property type="match status" value="1"/>
</dbReference>